<organism evidence="1 2">
    <name type="scientific">Gallibacterium trehalosifermentans</name>
    <dbReference type="NCBI Taxonomy" id="516935"/>
    <lineage>
        <taxon>Bacteria</taxon>
        <taxon>Pseudomonadati</taxon>
        <taxon>Pseudomonadota</taxon>
        <taxon>Gammaproteobacteria</taxon>
        <taxon>Pasteurellales</taxon>
        <taxon>Pasteurellaceae</taxon>
        <taxon>Gallibacterium</taxon>
    </lineage>
</organism>
<comment type="caution">
    <text evidence="1">The sequence shown here is derived from an EMBL/GenBank/DDBJ whole genome shotgun (WGS) entry which is preliminary data.</text>
</comment>
<evidence type="ECO:0008006" key="3">
    <source>
        <dbReference type="Google" id="ProtNLM"/>
    </source>
</evidence>
<dbReference type="Proteomes" id="UP001589767">
    <property type="component" value="Unassembled WGS sequence"/>
</dbReference>
<evidence type="ECO:0000313" key="1">
    <source>
        <dbReference type="EMBL" id="MFC0308235.1"/>
    </source>
</evidence>
<dbReference type="EMBL" id="JBHLWB010000001">
    <property type="protein sequence ID" value="MFC0308235.1"/>
    <property type="molecule type" value="Genomic_DNA"/>
</dbReference>
<dbReference type="RefSeq" id="WP_382367814.1">
    <property type="nucleotide sequence ID" value="NZ_JBHLWB010000001.1"/>
</dbReference>
<keyword evidence="2" id="KW-1185">Reference proteome</keyword>
<name>A0ABV6H0B2_9PAST</name>
<sequence length="74" mass="8541">MTEIETLMKVGQTLCGQHWQADMMKDLKLSDTKRIRGWLTGKQIPNGIWKDLSKLLKDKQNDINTLLAILDKTE</sequence>
<gene>
    <name evidence="1" type="ORF">ACFFHK_00730</name>
</gene>
<evidence type="ECO:0000313" key="2">
    <source>
        <dbReference type="Proteomes" id="UP001589767"/>
    </source>
</evidence>
<accession>A0ABV6H0B2</accession>
<proteinExistence type="predicted"/>
<reference evidence="1 2" key="1">
    <citation type="submission" date="2024-09" db="EMBL/GenBank/DDBJ databases">
        <authorList>
            <person name="Sun Q."/>
            <person name="Mori K."/>
        </authorList>
    </citation>
    <scope>NUCLEOTIDE SEQUENCE [LARGE SCALE GENOMIC DNA]</scope>
    <source>
        <strain evidence="1 2">CCM 7539</strain>
    </source>
</reference>
<protein>
    <recommendedName>
        <fullName evidence="3">Transcriptional regulator</fullName>
    </recommendedName>
</protein>